<keyword evidence="1 3" id="KW-0732">Signal</keyword>
<accession>A0ABM6EHG2</accession>
<reference evidence="4 5" key="1">
    <citation type="submission" date="2016-06" db="EMBL/GenBank/DDBJ databases">
        <title>Complete genome sequence of Edwardsiella hoshinae ATCC 35051.</title>
        <authorList>
            <person name="Reichley S.R."/>
            <person name="Waldbieser G.C."/>
            <person name="Lawrence M.L."/>
            <person name="Griffin M.J."/>
        </authorList>
    </citation>
    <scope>NUCLEOTIDE SEQUENCE [LARGE SCALE GENOMIC DNA]</scope>
    <source>
        <strain evidence="4 5">ATCC 35051</strain>
    </source>
</reference>
<comment type="similarity">
    <text evidence="2">Belongs to the fimbrial K88 protein family.</text>
</comment>
<feature type="chain" id="PRO_5047433344" description="Fimbrial, major and minor subunit" evidence="3">
    <location>
        <begin position="23"/>
        <end position="263"/>
    </location>
</feature>
<protein>
    <recommendedName>
        <fullName evidence="6">Fimbrial, major and minor subunit</fullName>
    </recommendedName>
</protein>
<evidence type="ECO:0000256" key="2">
    <source>
        <dbReference type="ARBA" id="ARBA00049989"/>
    </source>
</evidence>
<evidence type="ECO:0000313" key="4">
    <source>
        <dbReference type="EMBL" id="AOV96351.1"/>
    </source>
</evidence>
<dbReference type="RefSeq" id="WP_070244658.1">
    <property type="nucleotide sequence ID" value="NZ_CP016043.1"/>
</dbReference>
<evidence type="ECO:0000256" key="1">
    <source>
        <dbReference type="ARBA" id="ARBA00022729"/>
    </source>
</evidence>
<dbReference type="InterPro" id="IPR003467">
    <property type="entry name" value="Fimbrial_K88_FaeH"/>
</dbReference>
<evidence type="ECO:0008006" key="6">
    <source>
        <dbReference type="Google" id="ProtNLM"/>
    </source>
</evidence>
<evidence type="ECO:0000313" key="5">
    <source>
        <dbReference type="Proteomes" id="UP000175893"/>
    </source>
</evidence>
<proteinExistence type="inferred from homology"/>
<sequence>MKKTLIALAVSVSAVVSGSAMAWTADGSGGTLAMGGTLTPPPRVTPWEVQVGTSVSNLDANFTAGNATVTIPVKTTIPVLGIRTKTDTPFRGHGSAGGNRPVINYNNAVAVDNFNAGYTTLTLEVTDTAGQRIGVLTSRFGAAAGRAWAGNSGVLSPMFASHDGFAFWGGIGKTANSVAANPRTLAELLFPGVTDNFNLMNGRENWLNPEQENFYDPAKRFSGFYGAGIGAGENITLTLDNAPAAGNTSIVWKASMPIVVTYK</sequence>
<feature type="signal peptide" evidence="3">
    <location>
        <begin position="1"/>
        <end position="22"/>
    </location>
</feature>
<keyword evidence="5" id="KW-1185">Reference proteome</keyword>
<evidence type="ECO:0000256" key="3">
    <source>
        <dbReference type="SAM" id="SignalP"/>
    </source>
</evidence>
<dbReference type="Pfam" id="PF02432">
    <property type="entry name" value="Fimbrial_K88"/>
    <property type="match status" value="1"/>
</dbReference>
<organism evidence="4 5">
    <name type="scientific">Edwardsiella hoshinae</name>
    <dbReference type="NCBI Taxonomy" id="93378"/>
    <lineage>
        <taxon>Bacteria</taxon>
        <taxon>Pseudomonadati</taxon>
        <taxon>Pseudomonadota</taxon>
        <taxon>Gammaproteobacteria</taxon>
        <taxon>Enterobacterales</taxon>
        <taxon>Hafniaceae</taxon>
        <taxon>Edwardsiella</taxon>
    </lineage>
</organism>
<dbReference type="EMBL" id="CP016043">
    <property type="protein sequence ID" value="AOV96351.1"/>
    <property type="molecule type" value="Genomic_DNA"/>
</dbReference>
<gene>
    <name evidence="4" type="ORF">A9798_04920</name>
</gene>
<dbReference type="Proteomes" id="UP000175893">
    <property type="component" value="Chromosome"/>
</dbReference>
<name>A0ABM6EHG2_9GAMM</name>